<protein>
    <recommendedName>
        <fullName evidence="7">SSD domain-containing protein</fullName>
    </recommendedName>
</protein>
<evidence type="ECO:0000256" key="5">
    <source>
        <dbReference type="ARBA" id="ARBA00023136"/>
    </source>
</evidence>
<feature type="transmembrane region" description="Helical" evidence="6">
    <location>
        <begin position="446"/>
        <end position="470"/>
    </location>
</feature>
<feature type="transmembrane region" description="Helical" evidence="6">
    <location>
        <begin position="818"/>
        <end position="844"/>
    </location>
</feature>
<evidence type="ECO:0000256" key="6">
    <source>
        <dbReference type="SAM" id="Phobius"/>
    </source>
</evidence>
<reference evidence="8 9" key="1">
    <citation type="submission" date="2019-07" db="EMBL/GenBank/DDBJ databases">
        <title>Whole genome shotgun sequence of Lactobacillus siliginis NBRC 101315.</title>
        <authorList>
            <person name="Hosoyama A."/>
            <person name="Uohara A."/>
            <person name="Ohji S."/>
            <person name="Ichikawa N."/>
        </authorList>
    </citation>
    <scope>NUCLEOTIDE SEQUENCE [LARGE SCALE GENOMIC DNA]</scope>
    <source>
        <strain evidence="8 9">NBRC 101315</strain>
    </source>
</reference>
<dbReference type="InterPro" id="IPR004869">
    <property type="entry name" value="MMPL_dom"/>
</dbReference>
<sequence length="854" mass="94483">MERYFVALGHFIQKRIGWLLAAILLITAGFAVGLPKVQMDMGNSIFVSKKAQVYKDTETYQKHFGGDAVYVLLSGSRDDLVSHDTMNRLDKLRGRLDKVDNVRGTTSIVNVLDESLHAKNAASAGAANKEQQAQLMASLPAKAKQQLQGQVTAILTPEQQQQIQQYTMSLLNDAQKQALAADPSAATNLNKALQPDQQAKIQQYTMSLLTPERQGKIGQQVQQQLPKTADMSTKMLRNLIFSDSGRVPKAMQQLLPKNGRNVLLLVNTSDKTDMTTYVKLTKDVNQAIKAAHFDHAIKVRVAGSPAISGQVQARVTRAMMIMLGLAVVVMFVILSLIFRVRRRMFPLFFVAVSLIWTFGFMGWTGISLTLATMATLPIIIGLGTDFGVQFLNRYEEEYRHDHNATHALEVAIGKMGPAVGISLMVMTFSFLTMFLSKAPMMQGFGLTLAIGVVSAYITELILMFSIVPFLDRKNTTTAATTKERKPSALAAFLKRYATFVTKHSVVILIIGILLGGIGFGVERQLNTETDMTKMIPQSMPALQDTKYLQRQIGSTAYITYLVKGDDVRDQKTMQYVAKFGRQEDRRYTGITGVTSLPTSLQMNAVKVSETPQKSLNARSNQLPKSMKQVLISNDHQYTTLQFRINKDLSSTQQLKLMNQISNDVHAPHGVSIRPAGAQVMGLTGVNNMTANHELIIIAGITIIFLILLLIYRDFRFALYPVLPILLVLGLSPLTLWLMGISYNPLTISLSSLVLGIGTEFTILILERYREEQQRGKQPIDAIIEAVTSVGQAIFVSGMTVIGGFSAIIFANFPVLQSFGLITVLDTAFSLISALTILPAIIVFLHRWDRKKMHE</sequence>
<dbReference type="PANTHER" id="PTHR33406">
    <property type="entry name" value="MEMBRANE PROTEIN MJ1562-RELATED"/>
    <property type="match status" value="1"/>
</dbReference>
<feature type="transmembrane region" description="Helical" evidence="6">
    <location>
        <begin position="412"/>
        <end position="434"/>
    </location>
</feature>
<feature type="transmembrane region" description="Helical" evidence="6">
    <location>
        <begin position="786"/>
        <end position="812"/>
    </location>
</feature>
<comment type="subcellular location">
    <subcellularLocation>
        <location evidence="1">Cell membrane</location>
        <topology evidence="1">Multi-pass membrane protein</topology>
    </subcellularLocation>
</comment>
<dbReference type="Proteomes" id="UP000321429">
    <property type="component" value="Unassembled WGS sequence"/>
</dbReference>
<dbReference type="AlphaFoldDB" id="A0A510VW10"/>
<name>A0A510VW10_9LACO</name>
<dbReference type="RefSeq" id="WP_057808576.1">
    <property type="nucleotide sequence ID" value="NZ_BJUD01000036.1"/>
</dbReference>
<dbReference type="OrthoDB" id="9809027at2"/>
<feature type="domain" description="SSD" evidence="7">
    <location>
        <begin position="347"/>
        <end position="469"/>
    </location>
</feature>
<feature type="transmembrane region" description="Helical" evidence="6">
    <location>
        <begin position="718"/>
        <end position="739"/>
    </location>
</feature>
<feature type="transmembrane region" description="Helical" evidence="6">
    <location>
        <begin position="745"/>
        <end position="765"/>
    </location>
</feature>
<dbReference type="NCBIfam" id="TIGR00921">
    <property type="entry name" value="2A067"/>
    <property type="match status" value="1"/>
</dbReference>
<keyword evidence="4 6" id="KW-1133">Transmembrane helix</keyword>
<dbReference type="EMBL" id="BJUD01000036">
    <property type="protein sequence ID" value="GEK29175.1"/>
    <property type="molecule type" value="Genomic_DNA"/>
</dbReference>
<keyword evidence="5 6" id="KW-0472">Membrane</keyword>
<comment type="caution">
    <text evidence="8">The sequence shown here is derived from an EMBL/GenBank/DDBJ whole genome shotgun (WGS) entry which is preliminary data.</text>
</comment>
<dbReference type="GO" id="GO:0005886">
    <property type="term" value="C:plasma membrane"/>
    <property type="evidence" value="ECO:0007669"/>
    <property type="project" value="UniProtKB-SubCell"/>
</dbReference>
<evidence type="ECO:0000313" key="9">
    <source>
        <dbReference type="Proteomes" id="UP000321429"/>
    </source>
</evidence>
<dbReference type="PANTHER" id="PTHR33406:SF13">
    <property type="entry name" value="MEMBRANE PROTEIN YDFJ"/>
    <property type="match status" value="1"/>
</dbReference>
<feature type="transmembrane region" description="Helical" evidence="6">
    <location>
        <begin position="370"/>
        <end position="391"/>
    </location>
</feature>
<organism evidence="8 9">
    <name type="scientific">Furfurilactobacillus siliginis</name>
    <dbReference type="NCBI Taxonomy" id="348151"/>
    <lineage>
        <taxon>Bacteria</taxon>
        <taxon>Bacillati</taxon>
        <taxon>Bacillota</taxon>
        <taxon>Bacilli</taxon>
        <taxon>Lactobacillales</taxon>
        <taxon>Lactobacillaceae</taxon>
        <taxon>Furfurilactobacillus</taxon>
    </lineage>
</organism>
<keyword evidence="2" id="KW-1003">Cell membrane</keyword>
<evidence type="ECO:0000256" key="4">
    <source>
        <dbReference type="ARBA" id="ARBA00022989"/>
    </source>
</evidence>
<dbReference type="Pfam" id="PF03176">
    <property type="entry name" value="MMPL"/>
    <property type="match status" value="2"/>
</dbReference>
<evidence type="ECO:0000256" key="3">
    <source>
        <dbReference type="ARBA" id="ARBA00022692"/>
    </source>
</evidence>
<dbReference type="Gene3D" id="1.20.1640.10">
    <property type="entry name" value="Multidrug efflux transporter AcrB transmembrane domain"/>
    <property type="match status" value="2"/>
</dbReference>
<feature type="transmembrane region" description="Helical" evidence="6">
    <location>
        <begin position="504"/>
        <end position="521"/>
    </location>
</feature>
<gene>
    <name evidence="8" type="ORF">LSI01_14860</name>
</gene>
<evidence type="ECO:0000256" key="1">
    <source>
        <dbReference type="ARBA" id="ARBA00004651"/>
    </source>
</evidence>
<evidence type="ECO:0000259" key="7">
    <source>
        <dbReference type="PROSITE" id="PS50156"/>
    </source>
</evidence>
<feature type="domain" description="SSD" evidence="7">
    <location>
        <begin position="716"/>
        <end position="843"/>
    </location>
</feature>
<dbReference type="SUPFAM" id="SSF82866">
    <property type="entry name" value="Multidrug efflux transporter AcrB transmembrane domain"/>
    <property type="match status" value="2"/>
</dbReference>
<dbReference type="InterPro" id="IPR000731">
    <property type="entry name" value="SSD"/>
</dbReference>
<evidence type="ECO:0000256" key="2">
    <source>
        <dbReference type="ARBA" id="ARBA00022475"/>
    </source>
</evidence>
<feature type="transmembrane region" description="Helical" evidence="6">
    <location>
        <begin position="694"/>
        <end position="711"/>
    </location>
</feature>
<dbReference type="InterPro" id="IPR050545">
    <property type="entry name" value="Mycobact_MmpL"/>
</dbReference>
<keyword evidence="3 6" id="KW-0812">Transmembrane</keyword>
<accession>A0A510VW10</accession>
<feature type="transmembrane region" description="Helical" evidence="6">
    <location>
        <begin position="345"/>
        <end position="364"/>
    </location>
</feature>
<evidence type="ECO:0000313" key="8">
    <source>
        <dbReference type="EMBL" id="GEK29175.1"/>
    </source>
</evidence>
<feature type="transmembrane region" description="Helical" evidence="6">
    <location>
        <begin position="318"/>
        <end position="338"/>
    </location>
</feature>
<proteinExistence type="predicted"/>
<dbReference type="PROSITE" id="PS50156">
    <property type="entry name" value="SSD"/>
    <property type="match status" value="2"/>
</dbReference>